<evidence type="ECO:0000256" key="1">
    <source>
        <dbReference type="SAM" id="MobiDB-lite"/>
    </source>
</evidence>
<feature type="region of interest" description="Disordered" evidence="1">
    <location>
        <begin position="18"/>
        <end position="73"/>
    </location>
</feature>
<organism evidence="2 3">
    <name type="scientific">Stutzerimonas frequens</name>
    <dbReference type="NCBI Taxonomy" id="2968969"/>
    <lineage>
        <taxon>Bacteria</taxon>
        <taxon>Pseudomonadati</taxon>
        <taxon>Pseudomonadota</taxon>
        <taxon>Gammaproteobacteria</taxon>
        <taxon>Pseudomonadales</taxon>
        <taxon>Pseudomonadaceae</taxon>
        <taxon>Stutzerimonas</taxon>
    </lineage>
</organism>
<name>A0AA47HYV6_9GAMM</name>
<sequence length="73" mass="8218">MQPLVKLDQLSRLVIDMATNPPAGDGHRKGAVRQRSQTQTPSGHWVKRDTETGQFMDVKTSDKTPFKGVRKEK</sequence>
<evidence type="ECO:0000313" key="2">
    <source>
        <dbReference type="EMBL" id="WAE52636.1"/>
    </source>
</evidence>
<reference evidence="2" key="1">
    <citation type="submission" date="2022-11" db="EMBL/GenBank/DDBJ databases">
        <title>Genomic of Pseudomonas TF18.</title>
        <authorList>
            <person name="Liu T."/>
        </authorList>
    </citation>
    <scope>NUCLEOTIDE SEQUENCE</scope>
    <source>
        <strain evidence="2">TF18</strain>
    </source>
</reference>
<protein>
    <submittedName>
        <fullName evidence="2">Uncharacterized protein</fullName>
    </submittedName>
</protein>
<dbReference type="EMBL" id="CP113257">
    <property type="protein sequence ID" value="WAE52636.1"/>
    <property type="molecule type" value="Genomic_DNA"/>
</dbReference>
<evidence type="ECO:0000313" key="3">
    <source>
        <dbReference type="Proteomes" id="UP001164632"/>
    </source>
</evidence>
<gene>
    <name evidence="2" type="ORF">OSV15_00150</name>
</gene>
<accession>A0AA47HYV6</accession>
<dbReference type="RefSeq" id="WP_267931615.1">
    <property type="nucleotide sequence ID" value="NZ_CP113257.1"/>
</dbReference>
<dbReference type="AlphaFoldDB" id="A0AA47HYV6"/>
<feature type="compositionally biased region" description="Basic and acidic residues" evidence="1">
    <location>
        <begin position="59"/>
        <end position="73"/>
    </location>
</feature>
<dbReference type="Proteomes" id="UP001164632">
    <property type="component" value="Chromosome"/>
</dbReference>
<proteinExistence type="predicted"/>